<dbReference type="PROSITE" id="PS50112">
    <property type="entry name" value="PAS"/>
    <property type="match status" value="1"/>
</dbReference>
<dbReference type="InterPro" id="IPR011006">
    <property type="entry name" value="CheY-like_superfamily"/>
</dbReference>
<evidence type="ECO:0000259" key="3">
    <source>
        <dbReference type="PROSITE" id="PS50112"/>
    </source>
</evidence>
<feature type="domain" description="GGDEF" evidence="5">
    <location>
        <begin position="282"/>
        <end position="415"/>
    </location>
</feature>
<dbReference type="PANTHER" id="PTHR44757:SF2">
    <property type="entry name" value="BIOFILM ARCHITECTURE MAINTENANCE PROTEIN MBAA"/>
    <property type="match status" value="1"/>
</dbReference>
<dbReference type="InterPro" id="IPR001789">
    <property type="entry name" value="Sig_transdc_resp-reg_receiver"/>
</dbReference>
<dbReference type="Pfam" id="PF08448">
    <property type="entry name" value="PAS_4"/>
    <property type="match status" value="1"/>
</dbReference>
<dbReference type="CDD" id="cd01949">
    <property type="entry name" value="GGDEF"/>
    <property type="match status" value="1"/>
</dbReference>
<dbReference type="EMBL" id="MLJW01001117">
    <property type="protein sequence ID" value="OIQ80045.1"/>
    <property type="molecule type" value="Genomic_DNA"/>
</dbReference>
<dbReference type="SMART" id="SM00448">
    <property type="entry name" value="REC"/>
    <property type="match status" value="1"/>
</dbReference>
<evidence type="ECO:0000259" key="2">
    <source>
        <dbReference type="PROSITE" id="PS50110"/>
    </source>
</evidence>
<protein>
    <submittedName>
        <fullName evidence="6">Cyclic di-GMP phosphodiesterase Gmr</fullName>
        <ecNumber evidence="6">3.1.4.52</ecNumber>
    </submittedName>
</protein>
<dbReference type="FunFam" id="3.20.20.450:FF:000001">
    <property type="entry name" value="Cyclic di-GMP phosphodiesterase yahA"/>
    <property type="match status" value="1"/>
</dbReference>
<dbReference type="PROSITE" id="PS50110">
    <property type="entry name" value="RESPONSE_REGULATORY"/>
    <property type="match status" value="1"/>
</dbReference>
<evidence type="ECO:0000259" key="4">
    <source>
        <dbReference type="PROSITE" id="PS50883"/>
    </source>
</evidence>
<organism evidence="6">
    <name type="scientific">mine drainage metagenome</name>
    <dbReference type="NCBI Taxonomy" id="410659"/>
    <lineage>
        <taxon>unclassified sequences</taxon>
        <taxon>metagenomes</taxon>
        <taxon>ecological metagenomes</taxon>
    </lineage>
</organism>
<dbReference type="InterPro" id="IPR000160">
    <property type="entry name" value="GGDEF_dom"/>
</dbReference>
<dbReference type="AlphaFoldDB" id="A0A1J5QVX4"/>
<evidence type="ECO:0000259" key="5">
    <source>
        <dbReference type="PROSITE" id="PS50887"/>
    </source>
</evidence>
<dbReference type="SUPFAM" id="SSF55073">
    <property type="entry name" value="Nucleotide cyclase"/>
    <property type="match status" value="1"/>
</dbReference>
<accession>A0A1J5QVX4</accession>
<dbReference type="FunFam" id="3.30.70.270:FF:000001">
    <property type="entry name" value="Diguanylate cyclase domain protein"/>
    <property type="match status" value="1"/>
</dbReference>
<dbReference type="CDD" id="cd00156">
    <property type="entry name" value="REC"/>
    <property type="match status" value="1"/>
</dbReference>
<evidence type="ECO:0000256" key="1">
    <source>
        <dbReference type="SAM" id="Coils"/>
    </source>
</evidence>
<feature type="domain" description="EAL" evidence="4">
    <location>
        <begin position="424"/>
        <end position="677"/>
    </location>
</feature>
<dbReference type="NCBIfam" id="TIGR00229">
    <property type="entry name" value="sensory_box"/>
    <property type="match status" value="1"/>
</dbReference>
<dbReference type="SMART" id="SM00052">
    <property type="entry name" value="EAL"/>
    <property type="match status" value="1"/>
</dbReference>
<dbReference type="SMART" id="SM00267">
    <property type="entry name" value="GGDEF"/>
    <property type="match status" value="1"/>
</dbReference>
<dbReference type="PROSITE" id="PS50887">
    <property type="entry name" value="GGDEF"/>
    <property type="match status" value="1"/>
</dbReference>
<dbReference type="Gene3D" id="3.40.50.2300">
    <property type="match status" value="1"/>
</dbReference>
<dbReference type="SUPFAM" id="SSF55785">
    <property type="entry name" value="PYP-like sensor domain (PAS domain)"/>
    <property type="match status" value="1"/>
</dbReference>
<dbReference type="Gene3D" id="3.20.20.450">
    <property type="entry name" value="EAL domain"/>
    <property type="match status" value="1"/>
</dbReference>
<dbReference type="CDD" id="cd01948">
    <property type="entry name" value="EAL"/>
    <property type="match status" value="1"/>
</dbReference>
<dbReference type="InterPro" id="IPR029787">
    <property type="entry name" value="Nucleotide_cyclase"/>
</dbReference>
<dbReference type="PANTHER" id="PTHR44757">
    <property type="entry name" value="DIGUANYLATE CYCLASE DGCP"/>
    <property type="match status" value="1"/>
</dbReference>
<feature type="coiled-coil region" evidence="1">
    <location>
        <begin position="114"/>
        <end position="141"/>
    </location>
</feature>
<dbReference type="InterPro" id="IPR043128">
    <property type="entry name" value="Rev_trsase/Diguanyl_cyclase"/>
</dbReference>
<dbReference type="InterPro" id="IPR013656">
    <property type="entry name" value="PAS_4"/>
</dbReference>
<dbReference type="CDD" id="cd00130">
    <property type="entry name" value="PAS"/>
    <property type="match status" value="1"/>
</dbReference>
<dbReference type="SUPFAM" id="SSF52172">
    <property type="entry name" value="CheY-like"/>
    <property type="match status" value="1"/>
</dbReference>
<proteinExistence type="predicted"/>
<dbReference type="GO" id="GO:0071111">
    <property type="term" value="F:cyclic-guanylate-specific phosphodiesterase activity"/>
    <property type="evidence" value="ECO:0007669"/>
    <property type="project" value="UniProtKB-EC"/>
</dbReference>
<dbReference type="InterPro" id="IPR035965">
    <property type="entry name" value="PAS-like_dom_sf"/>
</dbReference>
<dbReference type="GO" id="GO:0000160">
    <property type="term" value="P:phosphorelay signal transduction system"/>
    <property type="evidence" value="ECO:0007669"/>
    <property type="project" value="InterPro"/>
</dbReference>
<feature type="domain" description="Response regulatory" evidence="2">
    <location>
        <begin position="2"/>
        <end position="118"/>
    </location>
</feature>
<dbReference type="Pfam" id="PF00563">
    <property type="entry name" value="EAL"/>
    <property type="match status" value="1"/>
</dbReference>
<dbReference type="InterPro" id="IPR001633">
    <property type="entry name" value="EAL_dom"/>
</dbReference>
<keyword evidence="6" id="KW-0378">Hydrolase</keyword>
<reference evidence="6" key="1">
    <citation type="submission" date="2016-10" db="EMBL/GenBank/DDBJ databases">
        <title>Sequence of Gallionella enrichment culture.</title>
        <authorList>
            <person name="Poehlein A."/>
            <person name="Muehling M."/>
            <person name="Daniel R."/>
        </authorList>
    </citation>
    <scope>NUCLEOTIDE SEQUENCE</scope>
</reference>
<dbReference type="SUPFAM" id="SSF141868">
    <property type="entry name" value="EAL domain-like"/>
    <property type="match status" value="1"/>
</dbReference>
<dbReference type="Gene3D" id="3.30.450.20">
    <property type="entry name" value="PAS domain"/>
    <property type="match status" value="1"/>
</dbReference>
<dbReference type="Pfam" id="PF00990">
    <property type="entry name" value="GGDEF"/>
    <property type="match status" value="1"/>
</dbReference>
<name>A0A1J5QVX4_9ZZZZ</name>
<keyword evidence="1" id="KW-0175">Coiled coil</keyword>
<dbReference type="InterPro" id="IPR035919">
    <property type="entry name" value="EAL_sf"/>
</dbReference>
<gene>
    <name evidence="6" type="primary">gmr_184</name>
    <name evidence="6" type="ORF">GALL_382100</name>
</gene>
<dbReference type="Gene3D" id="3.30.70.270">
    <property type="match status" value="1"/>
</dbReference>
<dbReference type="InterPro" id="IPR000014">
    <property type="entry name" value="PAS"/>
</dbReference>
<dbReference type="InterPro" id="IPR052155">
    <property type="entry name" value="Biofilm_reg_signaling"/>
</dbReference>
<comment type="caution">
    <text evidence="6">The sequence shown here is derived from an EMBL/GenBank/DDBJ whole genome shotgun (WGS) entry which is preliminary data.</text>
</comment>
<feature type="domain" description="PAS" evidence="3">
    <location>
        <begin position="131"/>
        <end position="201"/>
    </location>
</feature>
<dbReference type="NCBIfam" id="TIGR00254">
    <property type="entry name" value="GGDEF"/>
    <property type="match status" value="1"/>
</dbReference>
<dbReference type="Pfam" id="PF00072">
    <property type="entry name" value="Response_reg"/>
    <property type="match status" value="1"/>
</dbReference>
<evidence type="ECO:0000313" key="6">
    <source>
        <dbReference type="EMBL" id="OIQ80045.1"/>
    </source>
</evidence>
<dbReference type="EC" id="3.1.4.52" evidence="6"/>
<dbReference type="PROSITE" id="PS50883">
    <property type="entry name" value="EAL"/>
    <property type="match status" value="1"/>
</dbReference>
<sequence>MRILLVEDNPGDARLLELMLQDALPEHQLVPATSLAQALEIARAQAVDIILLDLSLPDSHGIQSFWRMHDAVPATPIVVMTGLDDEALGAELVQAGAQDFMVKGSVDARLLLRAMRYAIERKRAELKLRQSEAKIRALLEGIPDLLLFLDRDGNFIEYKAARDFPALFEPEHFLGKSLQEVMPSEIVSHAMSCLEKTIRNGEASSFEYQLTLPEGVSDYEARFIRGSEEEALCIVRDISDRKRTEQRLHVLAHFDALTGLPNRLMFNDSLRRAQAQANRTDDTMAVLFIDLDRFKGINDTLGHLVGDKLLQQVGARFSTCVRETDTLARLGGDEFAIILTNIREEEDATLVAQKILNSLHLPIEVEEHEIYISASIGITFYHPGQDNRDSLLEKADVAMYNAKEQGRNNFKLYSSDMDDVAFGKLTLENQLRHALERQEFVLYYQPQVAAEGTSITAVEALLRWQHPERGLTSPAEFIPLLEESGLIIPVGRWVMQTACRQARQWLDAGLPVRVAVNLSVRQFKHDGIVDEIAETLADSGLPPELLEIELTESMFIDSGASNIRRLEQIKALGVLIAIDDFGSGASSLSYLKDFPIDTIKICQSFVLNLAYNREDQAIASAVLNLAQGLNMSSVAEGVETSAQADFLRAGRCDYIQGFLYSKPLPAEELERLLRHGGSLAQSPESPASPTSP</sequence>